<dbReference type="SUPFAM" id="SSF51182">
    <property type="entry name" value="RmlC-like cupins"/>
    <property type="match status" value="1"/>
</dbReference>
<proteinExistence type="predicted"/>
<dbReference type="RefSeq" id="XP_040712888.1">
    <property type="nucleotide sequence ID" value="XM_040862755.1"/>
</dbReference>
<dbReference type="InParanoid" id="A0A1Y2DN28"/>
<protein>
    <recommendedName>
        <fullName evidence="3">RmlC-like cupin domain-containing protein</fullName>
    </recommendedName>
</protein>
<dbReference type="PANTHER" id="PTHR36448:SF3">
    <property type="entry name" value="CUPIN TYPE-2 DOMAIN-CONTAINING PROTEIN"/>
    <property type="match status" value="1"/>
</dbReference>
<dbReference type="GeneID" id="63778967"/>
<dbReference type="EMBL" id="MCFJ01000011">
    <property type="protein sequence ID" value="ORY60661.1"/>
    <property type="molecule type" value="Genomic_DNA"/>
</dbReference>
<evidence type="ECO:0008006" key="3">
    <source>
        <dbReference type="Google" id="ProtNLM"/>
    </source>
</evidence>
<dbReference type="PANTHER" id="PTHR36448">
    <property type="entry name" value="BLR7373 PROTEIN"/>
    <property type="match status" value="1"/>
</dbReference>
<dbReference type="AlphaFoldDB" id="A0A1Y2DN28"/>
<name>A0A1Y2DN28_9PEZI</name>
<dbReference type="InterPro" id="IPR011051">
    <property type="entry name" value="RmlC_Cupin_sf"/>
</dbReference>
<dbReference type="Proteomes" id="UP000193689">
    <property type="component" value="Unassembled WGS sequence"/>
</dbReference>
<dbReference type="STRING" id="1141098.A0A1Y2DN28"/>
<evidence type="ECO:0000313" key="2">
    <source>
        <dbReference type="Proteomes" id="UP000193689"/>
    </source>
</evidence>
<sequence length="133" mass="14749">MAPALPRRIPLLSHCIHHLFPPHLNSGGIVDPHWRYAMHSTTHFHSISYEELSISHTSASLCFGGEDNLDMLETWVEKGGVVIVPVGVGHRLLNDVDGAFEMVGSEAKIQLIAKFFWFDQDPVSGDDEPALHV</sequence>
<gene>
    <name evidence="1" type="ORF">BCR38DRAFT_467718</name>
</gene>
<evidence type="ECO:0000313" key="1">
    <source>
        <dbReference type="EMBL" id="ORY60661.1"/>
    </source>
</evidence>
<keyword evidence="2" id="KW-1185">Reference proteome</keyword>
<accession>A0A1Y2DN28</accession>
<dbReference type="OrthoDB" id="2589563at2759"/>
<organism evidence="1 2">
    <name type="scientific">Pseudomassariella vexata</name>
    <dbReference type="NCBI Taxonomy" id="1141098"/>
    <lineage>
        <taxon>Eukaryota</taxon>
        <taxon>Fungi</taxon>
        <taxon>Dikarya</taxon>
        <taxon>Ascomycota</taxon>
        <taxon>Pezizomycotina</taxon>
        <taxon>Sordariomycetes</taxon>
        <taxon>Xylariomycetidae</taxon>
        <taxon>Amphisphaeriales</taxon>
        <taxon>Pseudomassariaceae</taxon>
        <taxon>Pseudomassariella</taxon>
    </lineage>
</organism>
<reference evidence="1 2" key="1">
    <citation type="submission" date="2016-07" db="EMBL/GenBank/DDBJ databases">
        <title>Pervasive Adenine N6-methylation of Active Genes in Fungi.</title>
        <authorList>
            <consortium name="DOE Joint Genome Institute"/>
            <person name="Mondo S.J."/>
            <person name="Dannebaum R.O."/>
            <person name="Kuo R.C."/>
            <person name="Labutti K."/>
            <person name="Haridas S."/>
            <person name="Kuo A."/>
            <person name="Salamov A."/>
            <person name="Ahrendt S.R."/>
            <person name="Lipzen A."/>
            <person name="Sullivan W."/>
            <person name="Andreopoulos W.B."/>
            <person name="Clum A."/>
            <person name="Lindquist E."/>
            <person name="Daum C."/>
            <person name="Ramamoorthy G.K."/>
            <person name="Gryganskyi A."/>
            <person name="Culley D."/>
            <person name="Magnuson J.K."/>
            <person name="James T.Y."/>
            <person name="O'Malley M.A."/>
            <person name="Stajich J.E."/>
            <person name="Spatafora J.W."/>
            <person name="Visel A."/>
            <person name="Grigoriev I.V."/>
        </authorList>
    </citation>
    <scope>NUCLEOTIDE SEQUENCE [LARGE SCALE GENOMIC DNA]</scope>
    <source>
        <strain evidence="1 2">CBS 129021</strain>
    </source>
</reference>
<comment type="caution">
    <text evidence="1">The sequence shown here is derived from an EMBL/GenBank/DDBJ whole genome shotgun (WGS) entry which is preliminary data.</text>
</comment>
<dbReference type="InterPro" id="IPR047121">
    <property type="entry name" value="YjiB-like"/>
</dbReference>